<protein>
    <submittedName>
        <fullName evidence="2">Uncharacterized protein</fullName>
    </submittedName>
</protein>
<dbReference type="EMBL" id="CP009687">
    <property type="protein sequence ID" value="AKL96628.1"/>
    <property type="molecule type" value="Genomic_DNA"/>
</dbReference>
<evidence type="ECO:0000256" key="1">
    <source>
        <dbReference type="SAM" id="MobiDB-lite"/>
    </source>
</evidence>
<dbReference type="PATRIC" id="fig|84022.5.peg.1334"/>
<dbReference type="Proteomes" id="UP000035704">
    <property type="component" value="Chromosome"/>
</dbReference>
<feature type="compositionally biased region" description="Basic and acidic residues" evidence="1">
    <location>
        <begin position="49"/>
        <end position="72"/>
    </location>
</feature>
<accession>A0A0D8I745</accession>
<organism evidence="2 3">
    <name type="scientific">Clostridium aceticum</name>
    <dbReference type="NCBI Taxonomy" id="84022"/>
    <lineage>
        <taxon>Bacteria</taxon>
        <taxon>Bacillati</taxon>
        <taxon>Bacillota</taxon>
        <taxon>Clostridia</taxon>
        <taxon>Eubacteriales</taxon>
        <taxon>Clostridiaceae</taxon>
        <taxon>Clostridium</taxon>
    </lineage>
</organism>
<reference evidence="2 3" key="1">
    <citation type="submission" date="2014-10" db="EMBL/GenBank/DDBJ databases">
        <title>Genome sequence of Clostridium aceticum DSM 1496.</title>
        <authorList>
            <person name="Poehlein A."/>
            <person name="Schiel-Bengelsdorf B."/>
            <person name="Gottschalk G."/>
            <person name="Duerre P."/>
            <person name="Daniel R."/>
        </authorList>
    </citation>
    <scope>NUCLEOTIDE SEQUENCE [LARGE SCALE GENOMIC DNA]</scope>
    <source>
        <strain evidence="2 3">DSM 1496</strain>
    </source>
</reference>
<feature type="region of interest" description="Disordered" evidence="1">
    <location>
        <begin position="41"/>
        <end position="72"/>
    </location>
</feature>
<evidence type="ECO:0000313" key="3">
    <source>
        <dbReference type="Proteomes" id="UP000035704"/>
    </source>
</evidence>
<dbReference type="AlphaFoldDB" id="A0A0D8I745"/>
<name>A0A0D8I745_9CLOT</name>
<dbReference type="STRING" id="84022.CACET_c31840"/>
<gene>
    <name evidence="2" type="ORF">CACET_c31840</name>
</gene>
<dbReference type="RefSeq" id="WP_044825843.1">
    <property type="nucleotide sequence ID" value="NZ_CP009687.1"/>
</dbReference>
<keyword evidence="3" id="KW-1185">Reference proteome</keyword>
<proteinExistence type="predicted"/>
<sequence length="72" mass="8395">MKAKVTRNFRDKNTKKLHRAGEEITISEERYEEINSTSLGGFIEEIREETDPKVSKESEKNPEEEIKAKNNN</sequence>
<dbReference type="KEGG" id="cace:CACET_c31840"/>
<evidence type="ECO:0000313" key="2">
    <source>
        <dbReference type="EMBL" id="AKL96628.1"/>
    </source>
</evidence>